<evidence type="ECO:0000256" key="3">
    <source>
        <dbReference type="ARBA" id="ARBA00012780"/>
    </source>
</evidence>
<evidence type="ECO:0000256" key="6">
    <source>
        <dbReference type="RuleBase" id="RU004335"/>
    </source>
</evidence>
<evidence type="ECO:0000313" key="10">
    <source>
        <dbReference type="Proteomes" id="UP000593577"/>
    </source>
</evidence>
<dbReference type="SUPFAM" id="SSF51445">
    <property type="entry name" value="(Trans)glycosidases"/>
    <property type="match status" value="1"/>
</dbReference>
<accession>A0A7J8YKJ3</accession>
<evidence type="ECO:0000256" key="1">
    <source>
        <dbReference type="ARBA" id="ARBA00000382"/>
    </source>
</evidence>
<comment type="catalytic activity">
    <reaction evidence="1">
        <text>Hydrolysis of (1-&gt;3)-beta-D-glucosidic linkages in (1-&gt;3)-beta-D-glucans.</text>
        <dbReference type="EC" id="3.2.1.39"/>
    </reaction>
</comment>
<evidence type="ECO:0000256" key="4">
    <source>
        <dbReference type="ARBA" id="ARBA00022801"/>
    </source>
</evidence>
<keyword evidence="5 7" id="KW-0326">Glycosidase</keyword>
<keyword evidence="10" id="KW-1185">Reference proteome</keyword>
<dbReference type="InterPro" id="IPR017853">
    <property type="entry name" value="GH"/>
</dbReference>
<gene>
    <name evidence="9" type="ORF">Goari_001396</name>
</gene>
<comment type="caution">
    <text evidence="9">The sequence shown here is derived from an EMBL/GenBank/DDBJ whole genome shotgun (WGS) entry which is preliminary data.</text>
</comment>
<comment type="similarity">
    <text evidence="2 6">Belongs to the glycosyl hydrolase 17 family.</text>
</comment>
<evidence type="ECO:0000256" key="2">
    <source>
        <dbReference type="ARBA" id="ARBA00008773"/>
    </source>
</evidence>
<dbReference type="Gene3D" id="3.20.20.80">
    <property type="entry name" value="Glycosidases"/>
    <property type="match status" value="1"/>
</dbReference>
<dbReference type="Proteomes" id="UP000593577">
    <property type="component" value="Unassembled WGS sequence"/>
</dbReference>
<proteinExistence type="inferred from homology"/>
<evidence type="ECO:0000256" key="5">
    <source>
        <dbReference type="ARBA" id="ARBA00023295"/>
    </source>
</evidence>
<dbReference type="Pfam" id="PF00332">
    <property type="entry name" value="Glyco_hydro_17"/>
    <property type="match status" value="2"/>
</dbReference>
<dbReference type="EMBL" id="JABFAA010000013">
    <property type="protein sequence ID" value="MBA0699790.1"/>
    <property type="molecule type" value="Genomic_DNA"/>
</dbReference>
<feature type="chain" id="PRO_5029613407" description="glucan endo-1,3-beta-D-glucosidase" evidence="8">
    <location>
        <begin position="28"/>
        <end position="351"/>
    </location>
</feature>
<dbReference type="PANTHER" id="PTHR32227">
    <property type="entry name" value="GLUCAN ENDO-1,3-BETA-GLUCOSIDASE BG1-RELATED-RELATED"/>
    <property type="match status" value="1"/>
</dbReference>
<evidence type="ECO:0000313" key="9">
    <source>
        <dbReference type="EMBL" id="MBA0699790.1"/>
    </source>
</evidence>
<dbReference type="PROSITE" id="PS00587">
    <property type="entry name" value="GLYCOSYL_HYDROL_F17"/>
    <property type="match status" value="1"/>
</dbReference>
<organism evidence="9 10">
    <name type="scientific">Gossypium aridum</name>
    <name type="common">American cotton</name>
    <name type="synonym">Erioxylum aridum</name>
    <dbReference type="NCBI Taxonomy" id="34290"/>
    <lineage>
        <taxon>Eukaryota</taxon>
        <taxon>Viridiplantae</taxon>
        <taxon>Streptophyta</taxon>
        <taxon>Embryophyta</taxon>
        <taxon>Tracheophyta</taxon>
        <taxon>Spermatophyta</taxon>
        <taxon>Magnoliopsida</taxon>
        <taxon>eudicotyledons</taxon>
        <taxon>Gunneridae</taxon>
        <taxon>Pentapetalae</taxon>
        <taxon>rosids</taxon>
        <taxon>malvids</taxon>
        <taxon>Malvales</taxon>
        <taxon>Malvaceae</taxon>
        <taxon>Malvoideae</taxon>
        <taxon>Gossypium</taxon>
    </lineage>
</organism>
<keyword evidence="4 7" id="KW-0378">Hydrolase</keyword>
<feature type="non-terminal residue" evidence="9">
    <location>
        <position position="351"/>
    </location>
</feature>
<dbReference type="AlphaFoldDB" id="A0A7J8YKJ3"/>
<dbReference type="GO" id="GO:0042973">
    <property type="term" value="F:glucan endo-1,3-beta-D-glucosidase activity"/>
    <property type="evidence" value="ECO:0007669"/>
    <property type="project" value="UniProtKB-EC"/>
</dbReference>
<dbReference type="InterPro" id="IPR044965">
    <property type="entry name" value="Glyco_hydro_17_plant"/>
</dbReference>
<dbReference type="EC" id="3.2.1.39" evidence="3"/>
<evidence type="ECO:0000256" key="8">
    <source>
        <dbReference type="SAM" id="SignalP"/>
    </source>
</evidence>
<evidence type="ECO:0000256" key="7">
    <source>
        <dbReference type="RuleBase" id="RU004336"/>
    </source>
</evidence>
<sequence length="351" mass="37949">MGNSGFLATLLLPTFLCVHLFGGFVDGLGVNWGTMATHKLPPETVVQMLKDNGINKVKLFDADSKTMDALSGSDLEVMVAIPNDQLLAMNSYDRAKQWVKKNITTYNFKGGVNIKKKKVSSLVCLHYSDSSASVAYKYVAVGNEPFLKSYNGSFINTTVPALQNIQNALNDAGVGDTIKATVPLNADVYNSPESNPVPSAGRFRTDISGPMTQMVDFLGKNGAPFTVNIYPFLSLYGNDDFPFNYAFFDGGNPITDNGIKYTNVFDANFDTLVSALKAVGHGDMPIIVGEVGWPTDGDKNGNMANAQRFYNGLLPRLAANTGTPLRPGYIEVYLFGLIDEDAKSVAPGNFE</sequence>
<feature type="signal peptide" evidence="8">
    <location>
        <begin position="1"/>
        <end position="27"/>
    </location>
</feature>
<keyword evidence="8" id="KW-0732">Signal</keyword>
<dbReference type="GO" id="GO:0005975">
    <property type="term" value="P:carbohydrate metabolic process"/>
    <property type="evidence" value="ECO:0007669"/>
    <property type="project" value="InterPro"/>
</dbReference>
<name>A0A7J8YKJ3_GOSAI</name>
<dbReference type="InterPro" id="IPR000490">
    <property type="entry name" value="Glyco_hydro_17"/>
</dbReference>
<reference evidence="9 10" key="1">
    <citation type="journal article" date="2019" name="Genome Biol. Evol.">
        <title>Insights into the evolution of the New World diploid cottons (Gossypium, subgenus Houzingenia) based on genome sequencing.</title>
        <authorList>
            <person name="Grover C.E."/>
            <person name="Arick M.A. 2nd"/>
            <person name="Thrash A."/>
            <person name="Conover J.L."/>
            <person name="Sanders W.S."/>
            <person name="Peterson D.G."/>
            <person name="Frelichowski J.E."/>
            <person name="Scheffler J.A."/>
            <person name="Scheffler B.E."/>
            <person name="Wendel J.F."/>
        </authorList>
    </citation>
    <scope>NUCLEOTIDE SEQUENCE [LARGE SCALE GENOMIC DNA]</scope>
    <source>
        <strain evidence="9">185</strain>
        <tissue evidence="9">Leaf</tissue>
    </source>
</reference>
<protein>
    <recommendedName>
        <fullName evidence="3">glucan endo-1,3-beta-D-glucosidase</fullName>
        <ecNumber evidence="3">3.2.1.39</ecNumber>
    </recommendedName>
</protein>